<keyword evidence="3" id="KW-1185">Reference proteome</keyword>
<feature type="domain" description="Xylose isomerase-like TIM barrel" evidence="1">
    <location>
        <begin position="42"/>
        <end position="237"/>
    </location>
</feature>
<dbReference type="AlphaFoldDB" id="A0A1H4DY28"/>
<dbReference type="OrthoDB" id="9801426at2"/>
<dbReference type="GO" id="GO:0016853">
    <property type="term" value="F:isomerase activity"/>
    <property type="evidence" value="ECO:0007669"/>
    <property type="project" value="UniProtKB-KW"/>
</dbReference>
<evidence type="ECO:0000313" key="2">
    <source>
        <dbReference type="EMBL" id="SEA77398.1"/>
    </source>
</evidence>
<gene>
    <name evidence="2" type="ORF">SAMN05443550_105147</name>
</gene>
<evidence type="ECO:0000259" key="1">
    <source>
        <dbReference type="Pfam" id="PF01261"/>
    </source>
</evidence>
<protein>
    <submittedName>
        <fullName evidence="2">Sugar phosphate isomerase/epimerase</fullName>
    </submittedName>
</protein>
<dbReference type="PANTHER" id="PTHR12110:SF21">
    <property type="entry name" value="XYLOSE ISOMERASE-LIKE TIM BARREL DOMAIN-CONTAINING PROTEIN"/>
    <property type="match status" value="1"/>
</dbReference>
<proteinExistence type="predicted"/>
<dbReference type="Gene3D" id="3.20.20.150">
    <property type="entry name" value="Divalent-metal-dependent TIM barrel enzymes"/>
    <property type="match status" value="1"/>
</dbReference>
<evidence type="ECO:0000313" key="3">
    <source>
        <dbReference type="Proteomes" id="UP000198850"/>
    </source>
</evidence>
<name>A0A1H4DY28_9SPHI</name>
<keyword evidence="2" id="KW-0413">Isomerase</keyword>
<sequence length="303" mass="34266">MNESLHKYMKVGLVHFMAYPSTIKGEGPVLETIRKLALDDYFNAIEITTVKDPEERRKVKQMLETSHMTIAYGAQPRLLTRGQNINDLNEERRQEALANVKEGIDEAFEMGASGFAFLSGIYEEDRKEEAYQALVKSTREICAYANSKGKIKIALEVFDYNVDKRSLIGPADMALRYAKELRAEYENFGLMVDLSHIPLIHETIEESILPVKDYIIHAHIGNCVVKSADMPAYGDVHPRFGFPNGENDVEQVVEYLRVLLAIGFLNDQEPPIVSFEIKPFGDEDPDIVIANAKRTLNLAWAKV</sequence>
<accession>A0A1H4DY28</accession>
<dbReference type="PANTHER" id="PTHR12110">
    <property type="entry name" value="HYDROXYPYRUVATE ISOMERASE"/>
    <property type="match status" value="1"/>
</dbReference>
<reference evidence="2 3" key="1">
    <citation type="submission" date="2016-10" db="EMBL/GenBank/DDBJ databases">
        <authorList>
            <person name="de Groot N.N."/>
        </authorList>
    </citation>
    <scope>NUCLEOTIDE SEQUENCE [LARGE SCALE GENOMIC DNA]</scope>
    <source>
        <strain evidence="2 3">DSM 19033</strain>
    </source>
</reference>
<dbReference type="InterPro" id="IPR036237">
    <property type="entry name" value="Xyl_isomerase-like_sf"/>
</dbReference>
<dbReference type="EMBL" id="FNRA01000005">
    <property type="protein sequence ID" value="SEA77398.1"/>
    <property type="molecule type" value="Genomic_DNA"/>
</dbReference>
<dbReference type="RefSeq" id="WP_090556652.1">
    <property type="nucleotide sequence ID" value="NZ_FNRA01000005.1"/>
</dbReference>
<organism evidence="2 3">
    <name type="scientific">Pedobacter hartonius</name>
    <dbReference type="NCBI Taxonomy" id="425514"/>
    <lineage>
        <taxon>Bacteria</taxon>
        <taxon>Pseudomonadati</taxon>
        <taxon>Bacteroidota</taxon>
        <taxon>Sphingobacteriia</taxon>
        <taxon>Sphingobacteriales</taxon>
        <taxon>Sphingobacteriaceae</taxon>
        <taxon>Pedobacter</taxon>
    </lineage>
</organism>
<dbReference type="InterPro" id="IPR013022">
    <property type="entry name" value="Xyl_isomerase-like_TIM-brl"/>
</dbReference>
<dbReference type="SUPFAM" id="SSF51658">
    <property type="entry name" value="Xylose isomerase-like"/>
    <property type="match status" value="1"/>
</dbReference>
<dbReference type="Pfam" id="PF01261">
    <property type="entry name" value="AP_endonuc_2"/>
    <property type="match status" value="1"/>
</dbReference>
<dbReference type="Proteomes" id="UP000198850">
    <property type="component" value="Unassembled WGS sequence"/>
</dbReference>
<dbReference type="STRING" id="425514.SAMN05443550_105147"/>
<dbReference type="InterPro" id="IPR050312">
    <property type="entry name" value="IolE/XylAMocC-like"/>
</dbReference>